<proteinExistence type="predicted"/>
<evidence type="ECO:0000313" key="2">
    <source>
        <dbReference type="Proteomes" id="UP001331561"/>
    </source>
</evidence>
<name>A0ABU6K2K6_9RHOO</name>
<comment type="caution">
    <text evidence="1">The sequence shown here is derived from an EMBL/GenBank/DDBJ whole genome shotgun (WGS) entry which is preliminary data.</text>
</comment>
<evidence type="ECO:0000313" key="1">
    <source>
        <dbReference type="EMBL" id="MEC5385672.1"/>
    </source>
</evidence>
<dbReference type="Proteomes" id="UP001331561">
    <property type="component" value="Unassembled WGS sequence"/>
</dbReference>
<reference evidence="1 2" key="1">
    <citation type="submission" date="2024-01" db="EMBL/GenBank/DDBJ databases">
        <title>Uliginosibacterium soil sp. nov.</title>
        <authorList>
            <person name="Lv Y."/>
        </authorList>
    </citation>
    <scope>NUCLEOTIDE SEQUENCE [LARGE SCALE GENOMIC DNA]</scope>
    <source>
        <strain evidence="1 2">H3</strain>
    </source>
</reference>
<organism evidence="1 2">
    <name type="scientific">Uliginosibacterium silvisoli</name>
    <dbReference type="NCBI Taxonomy" id="3114758"/>
    <lineage>
        <taxon>Bacteria</taxon>
        <taxon>Pseudomonadati</taxon>
        <taxon>Pseudomonadota</taxon>
        <taxon>Betaproteobacteria</taxon>
        <taxon>Rhodocyclales</taxon>
        <taxon>Zoogloeaceae</taxon>
        <taxon>Uliginosibacterium</taxon>
    </lineage>
</organism>
<protein>
    <submittedName>
        <fullName evidence="1">Transporter</fullName>
    </submittedName>
</protein>
<sequence>MLALSPAVFAQSNEELAKKLSNPVAAMISVPLQYNYDQKIGSARDGEKSTLNIQPVAPFTLDADWVLISRTILPVISQKEISPGSGTQTGIGDITQSFFFSPAKPTASGLIWGAGPVVYVPSGSDDKLSARKWGLGPTLVLLKQDGPWTYGALANHIWSVAGDDQRSSLSSTFLQPFLAYTTKDAWTLALNTESTYDWKGKEWGVPLNLTLAKLTKLGDLPVSFTGGVRYWADSPDSGAHGWGLRFVVTFLFPK</sequence>
<gene>
    <name evidence="1" type="ORF">VVD49_08055</name>
</gene>
<dbReference type="RefSeq" id="WP_327598620.1">
    <property type="nucleotide sequence ID" value="NZ_JAYXHS010000001.1"/>
</dbReference>
<keyword evidence="2" id="KW-1185">Reference proteome</keyword>
<accession>A0ABU6K2K6</accession>
<dbReference type="EMBL" id="JAYXHS010000001">
    <property type="protein sequence ID" value="MEC5385672.1"/>
    <property type="molecule type" value="Genomic_DNA"/>
</dbReference>